<evidence type="ECO:0000313" key="4">
    <source>
        <dbReference type="EMBL" id="CAF4052562.1"/>
    </source>
</evidence>
<dbReference type="EMBL" id="CAJOBE010002655">
    <property type="protein sequence ID" value="CAF3835781.1"/>
    <property type="molecule type" value="Genomic_DNA"/>
</dbReference>
<protein>
    <submittedName>
        <fullName evidence="2">Uncharacterized protein</fullName>
    </submittedName>
</protein>
<accession>A0A814P9I2</accession>
<evidence type="ECO:0000313" key="1">
    <source>
        <dbReference type="EMBL" id="CAF1041197.1"/>
    </source>
</evidence>
<evidence type="ECO:0000313" key="3">
    <source>
        <dbReference type="EMBL" id="CAF3835781.1"/>
    </source>
</evidence>
<comment type="caution">
    <text evidence="2">The sequence shown here is derived from an EMBL/GenBank/DDBJ whole genome shotgun (WGS) entry which is preliminary data.</text>
</comment>
<dbReference type="EMBL" id="CAJNOO010001136">
    <property type="protein sequence ID" value="CAF1103247.1"/>
    <property type="molecule type" value="Genomic_DNA"/>
</dbReference>
<name>A0A814P9I2_9BILA</name>
<proteinExistence type="predicted"/>
<dbReference type="AlphaFoldDB" id="A0A814P9I2"/>
<dbReference type="OrthoDB" id="10409682at2759"/>
<evidence type="ECO:0000313" key="5">
    <source>
        <dbReference type="Proteomes" id="UP000663882"/>
    </source>
</evidence>
<sequence length="175" mass="21308">MEKNISNKCKAYKSLPNVRFLSKSNEIVQLHTSKSLPSCLKFLYKKYPYNKKFLISKQINIKKNQLNLIEKKNLNPTIGELLGDDDLFHYHYHKQYNSSRFKRKRHHYRKHQHEIKEFQYQSFQSNESTSKIKNQIYFYPTTTTYNYTPLPTYCYYCYSNISSYFISDYYKSLYE</sequence>
<organism evidence="2 5">
    <name type="scientific">Rotaria sordida</name>
    <dbReference type="NCBI Taxonomy" id="392033"/>
    <lineage>
        <taxon>Eukaryota</taxon>
        <taxon>Metazoa</taxon>
        <taxon>Spiralia</taxon>
        <taxon>Gnathifera</taxon>
        <taxon>Rotifera</taxon>
        <taxon>Eurotatoria</taxon>
        <taxon>Bdelloidea</taxon>
        <taxon>Philodinida</taxon>
        <taxon>Philodinidae</taxon>
        <taxon>Rotaria</taxon>
    </lineage>
</organism>
<dbReference type="EMBL" id="CAJNOU010000593">
    <property type="protein sequence ID" value="CAF1041197.1"/>
    <property type="molecule type" value="Genomic_DNA"/>
</dbReference>
<dbReference type="EMBL" id="CAJOAX010009256">
    <property type="protein sequence ID" value="CAF4052562.1"/>
    <property type="molecule type" value="Genomic_DNA"/>
</dbReference>
<gene>
    <name evidence="3" type="ORF">FNK824_LOCUS17035</name>
    <name evidence="4" type="ORF">OTI717_LOCUS31718</name>
    <name evidence="2" type="ORF">RFH988_LOCUS19431</name>
    <name evidence="1" type="ORF">SEV965_LOCUS12834</name>
</gene>
<evidence type="ECO:0000313" key="2">
    <source>
        <dbReference type="EMBL" id="CAF1103247.1"/>
    </source>
</evidence>
<dbReference type="Proteomes" id="UP000663874">
    <property type="component" value="Unassembled WGS sequence"/>
</dbReference>
<reference evidence="2" key="1">
    <citation type="submission" date="2021-02" db="EMBL/GenBank/DDBJ databases">
        <authorList>
            <person name="Nowell W R."/>
        </authorList>
    </citation>
    <scope>NUCLEOTIDE SEQUENCE</scope>
</reference>
<dbReference type="Proteomes" id="UP000663889">
    <property type="component" value="Unassembled WGS sequence"/>
</dbReference>
<dbReference type="Proteomes" id="UP000663823">
    <property type="component" value="Unassembled WGS sequence"/>
</dbReference>
<dbReference type="Proteomes" id="UP000663882">
    <property type="component" value="Unassembled WGS sequence"/>
</dbReference>